<evidence type="ECO:0000313" key="2">
    <source>
        <dbReference type="Proteomes" id="UP000054018"/>
    </source>
</evidence>
<accession>A0A0C9YXB2</accession>
<dbReference type="AlphaFoldDB" id="A0A0C9YXB2"/>
<organism evidence="1 2">
    <name type="scientific">Pisolithus microcarpus 441</name>
    <dbReference type="NCBI Taxonomy" id="765257"/>
    <lineage>
        <taxon>Eukaryota</taxon>
        <taxon>Fungi</taxon>
        <taxon>Dikarya</taxon>
        <taxon>Basidiomycota</taxon>
        <taxon>Agaricomycotina</taxon>
        <taxon>Agaricomycetes</taxon>
        <taxon>Agaricomycetidae</taxon>
        <taxon>Boletales</taxon>
        <taxon>Sclerodermatineae</taxon>
        <taxon>Pisolithaceae</taxon>
        <taxon>Pisolithus</taxon>
    </lineage>
</organism>
<keyword evidence="2" id="KW-1185">Reference proteome</keyword>
<name>A0A0C9YXB2_9AGAM</name>
<protein>
    <submittedName>
        <fullName evidence="1">Uncharacterized protein</fullName>
    </submittedName>
</protein>
<gene>
    <name evidence="1" type="ORF">PISMIDRAFT_671713</name>
</gene>
<dbReference type="Proteomes" id="UP000054018">
    <property type="component" value="Unassembled WGS sequence"/>
</dbReference>
<dbReference type="HOGENOM" id="CLU_2672010_0_0_1"/>
<dbReference type="EMBL" id="KN833688">
    <property type="protein sequence ID" value="KIK29775.1"/>
    <property type="molecule type" value="Genomic_DNA"/>
</dbReference>
<reference evidence="1 2" key="1">
    <citation type="submission" date="2014-04" db="EMBL/GenBank/DDBJ databases">
        <authorList>
            <consortium name="DOE Joint Genome Institute"/>
            <person name="Kuo A."/>
            <person name="Kohler A."/>
            <person name="Costa M.D."/>
            <person name="Nagy L.G."/>
            <person name="Floudas D."/>
            <person name="Copeland A."/>
            <person name="Barry K.W."/>
            <person name="Cichocki N."/>
            <person name="Veneault-Fourrey C."/>
            <person name="LaButti K."/>
            <person name="Lindquist E.A."/>
            <person name="Lipzen A."/>
            <person name="Lundell T."/>
            <person name="Morin E."/>
            <person name="Murat C."/>
            <person name="Sun H."/>
            <person name="Tunlid A."/>
            <person name="Henrissat B."/>
            <person name="Grigoriev I.V."/>
            <person name="Hibbett D.S."/>
            <person name="Martin F."/>
            <person name="Nordberg H.P."/>
            <person name="Cantor M.N."/>
            <person name="Hua S.X."/>
        </authorList>
    </citation>
    <scope>NUCLEOTIDE SEQUENCE [LARGE SCALE GENOMIC DNA]</scope>
    <source>
        <strain evidence="1 2">441</strain>
    </source>
</reference>
<proteinExistence type="predicted"/>
<evidence type="ECO:0000313" key="1">
    <source>
        <dbReference type="EMBL" id="KIK29775.1"/>
    </source>
</evidence>
<sequence>MIQITTRATAGDERCTNPEAHDAHAQCAKHRTVHVCRALCMRMWTETTQFERNRYAAYIVAQRNAIVIPKFGIYK</sequence>
<reference evidence="2" key="2">
    <citation type="submission" date="2015-01" db="EMBL/GenBank/DDBJ databases">
        <title>Evolutionary Origins and Diversification of the Mycorrhizal Mutualists.</title>
        <authorList>
            <consortium name="DOE Joint Genome Institute"/>
            <consortium name="Mycorrhizal Genomics Consortium"/>
            <person name="Kohler A."/>
            <person name="Kuo A."/>
            <person name="Nagy L.G."/>
            <person name="Floudas D."/>
            <person name="Copeland A."/>
            <person name="Barry K.W."/>
            <person name="Cichocki N."/>
            <person name="Veneault-Fourrey C."/>
            <person name="LaButti K."/>
            <person name="Lindquist E.A."/>
            <person name="Lipzen A."/>
            <person name="Lundell T."/>
            <person name="Morin E."/>
            <person name="Murat C."/>
            <person name="Riley R."/>
            <person name="Ohm R."/>
            <person name="Sun H."/>
            <person name="Tunlid A."/>
            <person name="Henrissat B."/>
            <person name="Grigoriev I.V."/>
            <person name="Hibbett D.S."/>
            <person name="Martin F."/>
        </authorList>
    </citation>
    <scope>NUCLEOTIDE SEQUENCE [LARGE SCALE GENOMIC DNA]</scope>
    <source>
        <strain evidence="2">441</strain>
    </source>
</reference>